<dbReference type="Proteomes" id="UP000001798">
    <property type="component" value="Chromosome 8"/>
</dbReference>
<dbReference type="EMBL" id="CP009812">
    <property type="protein sequence ID" value="ATZ52251.1"/>
    <property type="molecule type" value="Genomic_DNA"/>
</dbReference>
<sequence length="693" mass="79139">MAAEDTEMGGISVVPLQEDIHRNLCFPPSLLSPSSSTSEASMDTDMHPPLDVTSSTSVPFESTVLLVKSLIYKEAKKEIKGVKPYPNSAMHFLNLTAVPQNSGVSVISQSNLSGLPKLPSQSSSPAPILRVGSRKSIFDNKYPNGNVTSEYEKLGAIVDKHYAGLSPLPPPSCLPSPTISDGSSMHKICSGDQYLDSLTISGRPGLFATLGTEPAKFTGSSSVPPTEKLGLTFDTHTDTTTSKPLELSKAWRVARVCELMFRAVANIEPGNKEGRVEILDFYLQEYPLQRLVILKALENTGRYFRKFSKAMSAHSSKSYKEQCMLSDDFKRENPIPPIISPLLPFASIAASYARKTKSPRRGGTSSLRTYKDHHYHNNFRCEIKHENESFPLGFNPFLIKTLGKCSRQRLRNERYDRHKIHMKQVEKGFSHVHKNPFLSEEIIKECGGETYAALEGRVEMDDLRDAAYWEMTTRQIEGIPTRKNRNSVFKKRPSPLREELPILDDHWISDSVMPHMKVSGQIIKLGSEIVRASKRKQDTDKEAEEGQREVHESRYKARKLDSKKVEEKASMAQWEREFNAVKKQIRQEYEEKMKEENEEMREETEKRKAVEERERSQEAQEKRRRETKIRREEKNERLCMERESARVRATEGPERRKEKRDLLRWENRERSDCRVTQAWIDLGADMARVGSWD</sequence>
<reference evidence="2 3" key="1">
    <citation type="journal article" date="2011" name="PLoS Genet.">
        <title>Genomic analysis of the necrotrophic fungal pathogens Sclerotinia sclerotiorum and Botrytis cinerea.</title>
        <authorList>
            <person name="Amselem J."/>
            <person name="Cuomo C.A."/>
            <person name="van Kan J.A."/>
            <person name="Viaud M."/>
            <person name="Benito E.P."/>
            <person name="Couloux A."/>
            <person name="Coutinho P.M."/>
            <person name="de Vries R.P."/>
            <person name="Dyer P.S."/>
            <person name="Fillinger S."/>
            <person name="Fournier E."/>
            <person name="Gout L."/>
            <person name="Hahn M."/>
            <person name="Kohn L."/>
            <person name="Lapalu N."/>
            <person name="Plummer K.M."/>
            <person name="Pradier J.M."/>
            <person name="Quevillon E."/>
            <person name="Sharon A."/>
            <person name="Simon A."/>
            <person name="ten Have A."/>
            <person name="Tudzynski B."/>
            <person name="Tudzynski P."/>
            <person name="Wincker P."/>
            <person name="Andrew M."/>
            <person name="Anthouard V."/>
            <person name="Beever R.E."/>
            <person name="Beffa R."/>
            <person name="Benoit I."/>
            <person name="Bouzid O."/>
            <person name="Brault B."/>
            <person name="Chen Z."/>
            <person name="Choquer M."/>
            <person name="Collemare J."/>
            <person name="Cotton P."/>
            <person name="Danchin E.G."/>
            <person name="Da Silva C."/>
            <person name="Gautier A."/>
            <person name="Giraud C."/>
            <person name="Giraud T."/>
            <person name="Gonzalez C."/>
            <person name="Grossetete S."/>
            <person name="Guldener U."/>
            <person name="Henrissat B."/>
            <person name="Howlett B.J."/>
            <person name="Kodira C."/>
            <person name="Kretschmer M."/>
            <person name="Lappartient A."/>
            <person name="Leroch M."/>
            <person name="Levis C."/>
            <person name="Mauceli E."/>
            <person name="Neuveglise C."/>
            <person name="Oeser B."/>
            <person name="Pearson M."/>
            <person name="Poulain J."/>
            <person name="Poussereau N."/>
            <person name="Quesneville H."/>
            <person name="Rascle C."/>
            <person name="Schumacher J."/>
            <person name="Segurens B."/>
            <person name="Sexton A."/>
            <person name="Silva E."/>
            <person name="Sirven C."/>
            <person name="Soanes D.M."/>
            <person name="Talbot N.J."/>
            <person name="Templeton M."/>
            <person name="Yandava C."/>
            <person name="Yarden O."/>
            <person name="Zeng Q."/>
            <person name="Rollins J.A."/>
            <person name="Lebrun M.H."/>
            <person name="Dickman M."/>
        </authorList>
    </citation>
    <scope>NUCLEOTIDE SEQUENCE [LARGE SCALE GENOMIC DNA]</scope>
    <source>
        <strain evidence="2 3">B05.10</strain>
    </source>
</reference>
<dbReference type="OrthoDB" id="3564029at2759"/>
<gene>
    <name evidence="2" type="ORF">BCIN_08g00220</name>
</gene>
<reference evidence="2 3" key="2">
    <citation type="journal article" date="2012" name="Eukaryot. Cell">
        <title>Genome update of Botrytis cinerea strains B05.10 and T4.</title>
        <authorList>
            <person name="Staats M."/>
            <person name="van Kan J.A."/>
        </authorList>
    </citation>
    <scope>NUCLEOTIDE SEQUENCE [LARGE SCALE GENOMIC DNA]</scope>
    <source>
        <strain evidence="2 3">B05.10</strain>
    </source>
</reference>
<feature type="region of interest" description="Disordered" evidence="1">
    <location>
        <begin position="533"/>
        <end position="554"/>
    </location>
</feature>
<dbReference type="KEGG" id="bfu:BCIN_08g00220"/>
<keyword evidence="3" id="KW-1185">Reference proteome</keyword>
<evidence type="ECO:0000313" key="3">
    <source>
        <dbReference type="Proteomes" id="UP000001798"/>
    </source>
</evidence>
<feature type="compositionally biased region" description="Basic and acidic residues" evidence="1">
    <location>
        <begin position="535"/>
        <end position="554"/>
    </location>
</feature>
<protein>
    <submittedName>
        <fullName evidence="2">Uncharacterized protein</fullName>
    </submittedName>
</protein>
<name>A0A384JP42_BOTFB</name>
<evidence type="ECO:0000256" key="1">
    <source>
        <dbReference type="SAM" id="MobiDB-lite"/>
    </source>
</evidence>
<accession>A0A384JP42</accession>
<dbReference type="GeneID" id="5427604"/>
<reference evidence="2 3" key="3">
    <citation type="journal article" date="2017" name="Mol. Plant Pathol.">
        <title>A gapless genome sequence of the fungus Botrytis cinerea.</title>
        <authorList>
            <person name="Van Kan J.A."/>
            <person name="Stassen J.H."/>
            <person name="Mosbach A."/>
            <person name="Van Der Lee T.A."/>
            <person name="Faino L."/>
            <person name="Farmer A.D."/>
            <person name="Papasotiriou D.G."/>
            <person name="Zhou S."/>
            <person name="Seidl M.F."/>
            <person name="Cottam E."/>
            <person name="Edel D."/>
            <person name="Hahn M."/>
            <person name="Schwartz D.C."/>
            <person name="Dietrich R.A."/>
            <person name="Widdison S."/>
            <person name="Scalliet G."/>
        </authorList>
    </citation>
    <scope>NUCLEOTIDE SEQUENCE [LARGE SCALE GENOMIC DNA]</scope>
    <source>
        <strain evidence="2 3">B05.10</strain>
    </source>
</reference>
<dbReference type="AlphaFoldDB" id="A0A384JP42"/>
<dbReference type="VEuPathDB" id="FungiDB:Bcin08g00220"/>
<feature type="region of interest" description="Disordered" evidence="1">
    <location>
        <begin position="592"/>
        <end position="661"/>
    </location>
</feature>
<dbReference type="RefSeq" id="XP_024550090.1">
    <property type="nucleotide sequence ID" value="XM_024694301.1"/>
</dbReference>
<feature type="compositionally biased region" description="Basic and acidic residues" evidence="1">
    <location>
        <begin position="603"/>
        <end position="661"/>
    </location>
</feature>
<proteinExistence type="predicted"/>
<organism evidence="2 3">
    <name type="scientific">Botryotinia fuckeliana (strain B05.10)</name>
    <name type="common">Noble rot fungus</name>
    <name type="synonym">Botrytis cinerea</name>
    <dbReference type="NCBI Taxonomy" id="332648"/>
    <lineage>
        <taxon>Eukaryota</taxon>
        <taxon>Fungi</taxon>
        <taxon>Dikarya</taxon>
        <taxon>Ascomycota</taxon>
        <taxon>Pezizomycotina</taxon>
        <taxon>Leotiomycetes</taxon>
        <taxon>Helotiales</taxon>
        <taxon>Sclerotiniaceae</taxon>
        <taxon>Botrytis</taxon>
    </lineage>
</organism>
<evidence type="ECO:0000313" key="2">
    <source>
        <dbReference type="EMBL" id="ATZ52251.1"/>
    </source>
</evidence>